<feature type="repeat" description="TPR" evidence="3">
    <location>
        <begin position="124"/>
        <end position="157"/>
    </location>
</feature>
<feature type="compositionally biased region" description="Polar residues" evidence="4">
    <location>
        <begin position="25"/>
        <end position="37"/>
    </location>
</feature>
<proteinExistence type="predicted"/>
<dbReference type="PANTHER" id="PTHR44858:SF1">
    <property type="entry name" value="UDP-N-ACETYLGLUCOSAMINE--PEPTIDE N-ACETYLGLUCOSAMINYLTRANSFERASE SPINDLY-RELATED"/>
    <property type="match status" value="1"/>
</dbReference>
<feature type="region of interest" description="Disordered" evidence="4">
    <location>
        <begin position="59"/>
        <end position="112"/>
    </location>
</feature>
<keyword evidence="6" id="KW-1185">Reference proteome</keyword>
<dbReference type="SUPFAM" id="SSF48452">
    <property type="entry name" value="TPR-like"/>
    <property type="match status" value="5"/>
</dbReference>
<dbReference type="AlphaFoldDB" id="A0A1R2CFS1"/>
<keyword evidence="1" id="KW-0677">Repeat</keyword>
<dbReference type="Pfam" id="PF13181">
    <property type="entry name" value="TPR_8"/>
    <property type="match status" value="1"/>
</dbReference>
<evidence type="ECO:0000313" key="5">
    <source>
        <dbReference type="EMBL" id="OMJ87805.1"/>
    </source>
</evidence>
<evidence type="ECO:0008006" key="7">
    <source>
        <dbReference type="Google" id="ProtNLM"/>
    </source>
</evidence>
<sequence length="1069" mass="121565">MLIRPQISLNASPIILHSINKVRYKSSQGTSGQSRVTNAPRKFSPRVNKSFTCYQEIPSSTPKNRSLSVEKYKNPSGEVTPNVRNKSTTLRNRNLRSSSKLMNGHPGPGDLEGTKEFKFKKEIITAWLDRGLSEMHLGEFQSATVFFSKVIKEEPNHVDALFNRACSLMNLTEYKQAILDLMSVINESPLYDKKIYIALAMCFANLNDYDTAIRQLSKGLLKYPKFTEGFVTRGQLLSQQMRWDKSIQDFCKAISLSPNEGSAYIGLGDAYLGMDDKKNAIKAYSQAIQSTHTSFLALIKRAKLFFEQQEFSKSLSDLELALSYNTEDAEAYYYKALILLSQENLTEAALCLEQVIKYDIQEKKYTGASIYNLGAIKIKQKDYYGAMHTFKRATDINLEVKEQKILKGYVEAILCLMKRKFKEGISQLTRIIKKKETLIQEYIGNCYAFRAYGYGSIEKHDQAVRNLISASKIQELDNASKYNLQVSTAILKYEKDSNEALALLEESLKEFPKNIEPLAYQASIYLSQSRKTANKKLGEKSKSLLDKAISLRDSESDLYFFRGLILYYLNRPIEAVPDYETAIDKAEDNMPVHFMCRGLCYAQLKLLKEAIQDFSIAIQLNENLSEPYYYRGRCAYLMDDTQQAFQDFQKMITNKHDDPTVHIHAGNLLILAGSVEDASKAFTNANSVKPTFDAFLQRSKCYMIMEKIDLALSDLESANKIQQSKDVEFDIEMIKILNSPIENINNNGGLQKKMNQISKEYGLQTSGKLFKEKHIHWYKGVLFFLTDEIQKAKIEFKAALDTKYEIDDPNTDKDNSEVLYNLALCYMVIQQYEAALIHLQELVYILEGGDRGKVLLLIGVLNLVMQQNDQARNTMLEAFKYEPIISTAYLEEKTKVEILPFAADSILASKFPLKKIDFGDHHPIYVRPSFGYPYITLPSLEFGIEDMILDNFLIKCVKCKPEAPWLNRVKGTIQFTEEIREMQSESVASTIKSDSDDDDDNSVFDASFSEFKVFRSAAVLPTGESAKQDTAQLFNNVKKKEGMIKAVVADASEDVKRKIDSICSSNFDD</sequence>
<reference evidence="5 6" key="1">
    <citation type="submission" date="2016-11" db="EMBL/GenBank/DDBJ databases">
        <title>The macronuclear genome of Stentor coeruleus: a giant cell with tiny introns.</title>
        <authorList>
            <person name="Slabodnick M."/>
            <person name="Ruby J.G."/>
            <person name="Reiff S.B."/>
            <person name="Swart E.C."/>
            <person name="Gosai S."/>
            <person name="Prabakaran S."/>
            <person name="Witkowska E."/>
            <person name="Larue G.E."/>
            <person name="Fisher S."/>
            <person name="Freeman R.M."/>
            <person name="Gunawardena J."/>
            <person name="Chu W."/>
            <person name="Stover N.A."/>
            <person name="Gregory B.D."/>
            <person name="Nowacki M."/>
            <person name="Derisi J."/>
            <person name="Roy S.W."/>
            <person name="Marshall W.F."/>
            <person name="Sood P."/>
        </authorList>
    </citation>
    <scope>NUCLEOTIDE SEQUENCE [LARGE SCALE GENOMIC DNA]</scope>
    <source>
        <strain evidence="5">WM001</strain>
    </source>
</reference>
<dbReference type="Pfam" id="PF13432">
    <property type="entry name" value="TPR_16"/>
    <property type="match status" value="1"/>
</dbReference>
<evidence type="ECO:0000256" key="3">
    <source>
        <dbReference type="PROSITE-ProRule" id="PRU00339"/>
    </source>
</evidence>
<dbReference type="Proteomes" id="UP000187209">
    <property type="component" value="Unassembled WGS sequence"/>
</dbReference>
<evidence type="ECO:0000256" key="4">
    <source>
        <dbReference type="SAM" id="MobiDB-lite"/>
    </source>
</evidence>
<dbReference type="PROSITE" id="PS50005">
    <property type="entry name" value="TPR"/>
    <property type="match status" value="3"/>
</dbReference>
<dbReference type="EMBL" id="MPUH01000167">
    <property type="protein sequence ID" value="OMJ87805.1"/>
    <property type="molecule type" value="Genomic_DNA"/>
</dbReference>
<dbReference type="PANTHER" id="PTHR44858">
    <property type="entry name" value="TETRATRICOPEPTIDE REPEAT PROTEIN 6"/>
    <property type="match status" value="1"/>
</dbReference>
<dbReference type="InterPro" id="IPR050498">
    <property type="entry name" value="Ycf3"/>
</dbReference>
<dbReference type="Gene3D" id="1.25.40.10">
    <property type="entry name" value="Tetratricopeptide repeat domain"/>
    <property type="match status" value="4"/>
</dbReference>
<feature type="compositionally biased region" description="Polar residues" evidence="4">
    <location>
        <begin position="77"/>
        <end position="101"/>
    </location>
</feature>
<name>A0A1R2CFS1_9CILI</name>
<keyword evidence="2 3" id="KW-0802">TPR repeat</keyword>
<evidence type="ECO:0000256" key="1">
    <source>
        <dbReference type="ARBA" id="ARBA00022737"/>
    </source>
</evidence>
<feature type="repeat" description="TPR" evidence="3">
    <location>
        <begin position="227"/>
        <end position="260"/>
    </location>
</feature>
<comment type="caution">
    <text evidence="5">The sequence shown here is derived from an EMBL/GenBank/DDBJ whole genome shotgun (WGS) entry which is preliminary data.</text>
</comment>
<dbReference type="OrthoDB" id="1926212at2759"/>
<gene>
    <name evidence="5" type="ORF">SteCoe_10366</name>
</gene>
<dbReference type="SMART" id="SM00028">
    <property type="entry name" value="TPR"/>
    <property type="match status" value="14"/>
</dbReference>
<feature type="repeat" description="TPR" evidence="3">
    <location>
        <begin position="261"/>
        <end position="294"/>
    </location>
</feature>
<evidence type="ECO:0000313" key="6">
    <source>
        <dbReference type="Proteomes" id="UP000187209"/>
    </source>
</evidence>
<protein>
    <recommendedName>
        <fullName evidence="7">MalT-like TPR region domain-containing protein</fullName>
    </recommendedName>
</protein>
<organism evidence="5 6">
    <name type="scientific">Stentor coeruleus</name>
    <dbReference type="NCBI Taxonomy" id="5963"/>
    <lineage>
        <taxon>Eukaryota</taxon>
        <taxon>Sar</taxon>
        <taxon>Alveolata</taxon>
        <taxon>Ciliophora</taxon>
        <taxon>Postciliodesmatophora</taxon>
        <taxon>Heterotrichea</taxon>
        <taxon>Heterotrichida</taxon>
        <taxon>Stentoridae</taxon>
        <taxon>Stentor</taxon>
    </lineage>
</organism>
<dbReference type="InterPro" id="IPR011990">
    <property type="entry name" value="TPR-like_helical_dom_sf"/>
</dbReference>
<evidence type="ECO:0000256" key="2">
    <source>
        <dbReference type="ARBA" id="ARBA00022803"/>
    </source>
</evidence>
<feature type="region of interest" description="Disordered" evidence="4">
    <location>
        <begin position="24"/>
        <end position="43"/>
    </location>
</feature>
<accession>A0A1R2CFS1</accession>
<dbReference type="InterPro" id="IPR019734">
    <property type="entry name" value="TPR_rpt"/>
</dbReference>